<dbReference type="InterPro" id="IPR000172">
    <property type="entry name" value="GMC_OxRdtase_N"/>
</dbReference>
<reference evidence="8 9" key="1">
    <citation type="submission" date="2018-01" db="EMBL/GenBank/DDBJ databases">
        <authorList>
            <person name="Clerissi C."/>
        </authorList>
    </citation>
    <scope>NUCLEOTIDE SEQUENCE [LARGE SCALE GENOMIC DNA]</scope>
    <source>
        <strain evidence="8">Cupriavidus taiwanensis SWF 66322</strain>
        <plasmid evidence="9">cbm2636_mp</plasmid>
    </source>
</reference>
<keyword evidence="3" id="KW-0285">Flavoprotein</keyword>
<dbReference type="Gene3D" id="3.30.410.40">
    <property type="match status" value="2"/>
</dbReference>
<sequence length="587" mass="62785">MHSTSASTIDKPLTKACATRRVAQPDPGWNAVKVTYLIIGGGTAGAVLAARLSEDPSATVCLLEAGPDIRPDAVPSDIDDDFPSASLNPAYFWKDLRARRRSCGDEYPYPQARVLGGGSSINGMWTLRGLPANYDSWVKAGAAGWGWDDVLPYFRRAEGDVGRRPGPGQSGPFVIRRPPRPEWPGFAAAAEKVLNARGFQTIDDINEEPGCGFFAMPYAASGGKRSSGVSCYLTREVRARPNLTILADATAHYLEIDCGRVTGAVYVSKGERARVAAEEIILSAGGVHSPAILLRSGIGDADGLRALGIAPRHHLKGVGRHLQNHPYLQFAMTMPRHARQSAALRTFACAGLRHSSGQVESPDGDLFLSLLGRVGPRGFGTDLAMLSAALYAPFSRGRVSLASPDPDVTPLIDFRFFDDPRDAPRMLQAARLVEMLLAAPEFATCYHDAYILPPVMAANQFNRDGVRGHLLALGAKVALNSPGFVSRALLGRALKPGKWIANRAGQRRLSDDEILGAVAPMGHVASTCRMGHASDPDAVVDAHCRVIGLERLRVVDASVMPSVPSANTNLPTIMVAERAADLIKARV</sequence>
<dbReference type="PIRSF" id="PIRSF000137">
    <property type="entry name" value="Alcohol_oxidase"/>
    <property type="match status" value="1"/>
</dbReference>
<comment type="cofactor">
    <cofactor evidence="1 5">
        <name>FAD</name>
        <dbReference type="ChEBI" id="CHEBI:57692"/>
    </cofactor>
</comment>
<dbReference type="AlphaFoldDB" id="A0A9Q7UUG3"/>
<comment type="similarity">
    <text evidence="2">Belongs to the GMC oxidoreductase family.</text>
</comment>
<evidence type="ECO:0000256" key="5">
    <source>
        <dbReference type="PIRSR" id="PIRSR000137-2"/>
    </source>
</evidence>
<evidence type="ECO:0000256" key="4">
    <source>
        <dbReference type="ARBA" id="ARBA00022827"/>
    </source>
</evidence>
<keyword evidence="4 5" id="KW-0274">FAD</keyword>
<dbReference type="PANTHER" id="PTHR11552:SF147">
    <property type="entry name" value="CHOLINE DEHYDROGENASE, MITOCHONDRIAL"/>
    <property type="match status" value="1"/>
</dbReference>
<dbReference type="InterPro" id="IPR036188">
    <property type="entry name" value="FAD/NAD-bd_sf"/>
</dbReference>
<evidence type="ECO:0000256" key="3">
    <source>
        <dbReference type="ARBA" id="ARBA00022630"/>
    </source>
</evidence>
<organism evidence="8 9">
    <name type="scientific">Cupriavidus taiwanensis</name>
    <dbReference type="NCBI Taxonomy" id="164546"/>
    <lineage>
        <taxon>Bacteria</taxon>
        <taxon>Pseudomonadati</taxon>
        <taxon>Pseudomonadota</taxon>
        <taxon>Betaproteobacteria</taxon>
        <taxon>Burkholderiales</taxon>
        <taxon>Burkholderiaceae</taxon>
        <taxon>Cupriavidus</taxon>
    </lineage>
</organism>
<dbReference type="Gene3D" id="3.50.50.60">
    <property type="entry name" value="FAD/NAD(P)-binding domain"/>
    <property type="match status" value="2"/>
</dbReference>
<evidence type="ECO:0000259" key="6">
    <source>
        <dbReference type="Pfam" id="PF00732"/>
    </source>
</evidence>
<dbReference type="Pfam" id="PF00732">
    <property type="entry name" value="GMC_oxred_N"/>
    <property type="match status" value="1"/>
</dbReference>
<evidence type="ECO:0000313" key="9">
    <source>
        <dbReference type="Proteomes" id="UP000254259"/>
    </source>
</evidence>
<feature type="binding site" evidence="5">
    <location>
        <position position="114"/>
    </location>
    <ligand>
        <name>FAD</name>
        <dbReference type="ChEBI" id="CHEBI:57692"/>
    </ligand>
</feature>
<keyword evidence="8" id="KW-0614">Plasmid</keyword>
<proteinExistence type="inferred from homology"/>
<accession>A0A9Q7UUG3</accession>
<protein>
    <submittedName>
        <fullName evidence="8">Choline dehydrogenase</fullName>
    </submittedName>
</protein>
<dbReference type="Pfam" id="PF05199">
    <property type="entry name" value="GMC_oxred_C"/>
    <property type="match status" value="1"/>
</dbReference>
<evidence type="ECO:0000259" key="7">
    <source>
        <dbReference type="Pfam" id="PF05199"/>
    </source>
</evidence>
<evidence type="ECO:0000313" key="8">
    <source>
        <dbReference type="EMBL" id="SPD67462.1"/>
    </source>
</evidence>
<dbReference type="InterPro" id="IPR007867">
    <property type="entry name" value="GMC_OxRtase_C"/>
</dbReference>
<dbReference type="SUPFAM" id="SSF51905">
    <property type="entry name" value="FAD/NAD(P)-binding domain"/>
    <property type="match status" value="1"/>
</dbReference>
<dbReference type="SUPFAM" id="SSF54373">
    <property type="entry name" value="FAD-linked reductases, C-terminal domain"/>
    <property type="match status" value="1"/>
</dbReference>
<feature type="domain" description="Glucose-methanol-choline oxidoreductase N-terminal" evidence="6">
    <location>
        <begin position="35"/>
        <end position="326"/>
    </location>
</feature>
<gene>
    <name evidence="8" type="ORF">CBM2636_MP20312</name>
</gene>
<dbReference type="PANTHER" id="PTHR11552">
    <property type="entry name" value="GLUCOSE-METHANOL-CHOLINE GMC OXIDOREDUCTASE"/>
    <property type="match status" value="1"/>
</dbReference>
<dbReference type="Proteomes" id="UP000254259">
    <property type="component" value="Plasmid CBM2636_mp"/>
</dbReference>
<dbReference type="InterPro" id="IPR012132">
    <property type="entry name" value="GMC_OxRdtase"/>
</dbReference>
<evidence type="ECO:0000256" key="1">
    <source>
        <dbReference type="ARBA" id="ARBA00001974"/>
    </source>
</evidence>
<geneLocation type="plasmid" evidence="9">
    <name>cbm2636_mp</name>
</geneLocation>
<name>A0A9Q7UUG3_9BURK</name>
<dbReference type="GO" id="GO:0050660">
    <property type="term" value="F:flavin adenine dinucleotide binding"/>
    <property type="evidence" value="ECO:0007669"/>
    <property type="project" value="InterPro"/>
</dbReference>
<dbReference type="GO" id="GO:0016614">
    <property type="term" value="F:oxidoreductase activity, acting on CH-OH group of donors"/>
    <property type="evidence" value="ECO:0007669"/>
    <property type="project" value="InterPro"/>
</dbReference>
<evidence type="ECO:0000256" key="2">
    <source>
        <dbReference type="ARBA" id="ARBA00010790"/>
    </source>
</evidence>
<dbReference type="EMBL" id="LT984814">
    <property type="protein sequence ID" value="SPD67462.1"/>
    <property type="molecule type" value="Genomic_DNA"/>
</dbReference>
<feature type="domain" description="Glucose-methanol-choline oxidoreductase C-terminal" evidence="7">
    <location>
        <begin position="393"/>
        <end position="576"/>
    </location>
</feature>